<dbReference type="PANTHER" id="PTHR42693:SF33">
    <property type="entry name" value="ARYLSULFATASE"/>
    <property type="match status" value="1"/>
</dbReference>
<keyword evidence="8" id="KW-1185">Reference proteome</keyword>
<evidence type="ECO:0000256" key="4">
    <source>
        <dbReference type="ARBA" id="ARBA00022837"/>
    </source>
</evidence>
<keyword evidence="4" id="KW-0106">Calcium</keyword>
<proteinExistence type="inferred from homology"/>
<protein>
    <submittedName>
        <fullName evidence="7">Arylsulfatase</fullName>
    </submittedName>
</protein>
<feature type="chain" id="PRO_5045206925" evidence="5">
    <location>
        <begin position="27"/>
        <end position="578"/>
    </location>
</feature>
<dbReference type="RefSeq" id="WP_221597395.1">
    <property type="nucleotide sequence ID" value="NZ_JAIGNQ010000001.1"/>
</dbReference>
<evidence type="ECO:0000256" key="2">
    <source>
        <dbReference type="ARBA" id="ARBA00022723"/>
    </source>
</evidence>
<comment type="caution">
    <text evidence="7">The sequence shown here is derived from an EMBL/GenBank/DDBJ whole genome shotgun (WGS) entry which is preliminary data.</text>
</comment>
<dbReference type="Gene3D" id="3.30.1120.10">
    <property type="match status" value="1"/>
</dbReference>
<organism evidence="7 8">
    <name type="scientific">Qipengyuania pacifica</name>
    <dbReference type="NCBI Taxonomy" id="2860199"/>
    <lineage>
        <taxon>Bacteria</taxon>
        <taxon>Pseudomonadati</taxon>
        <taxon>Pseudomonadota</taxon>
        <taxon>Alphaproteobacteria</taxon>
        <taxon>Sphingomonadales</taxon>
        <taxon>Erythrobacteraceae</taxon>
        <taxon>Qipengyuania</taxon>
    </lineage>
</organism>
<dbReference type="CDD" id="cd16025">
    <property type="entry name" value="PAS_like"/>
    <property type="match status" value="1"/>
</dbReference>
<dbReference type="SUPFAM" id="SSF53649">
    <property type="entry name" value="Alkaline phosphatase-like"/>
    <property type="match status" value="1"/>
</dbReference>
<dbReference type="Pfam" id="PF00884">
    <property type="entry name" value="Sulfatase"/>
    <property type="match status" value="1"/>
</dbReference>
<gene>
    <name evidence="7" type="ORF">K3177_05270</name>
</gene>
<evidence type="ECO:0000256" key="3">
    <source>
        <dbReference type="ARBA" id="ARBA00022801"/>
    </source>
</evidence>
<evidence type="ECO:0000313" key="7">
    <source>
        <dbReference type="EMBL" id="MBX7487918.1"/>
    </source>
</evidence>
<dbReference type="Proteomes" id="UP000776651">
    <property type="component" value="Unassembled WGS sequence"/>
</dbReference>
<feature type="domain" description="Sulfatase N-terminal" evidence="6">
    <location>
        <begin position="53"/>
        <end position="455"/>
    </location>
</feature>
<dbReference type="InterPro" id="IPR050738">
    <property type="entry name" value="Sulfatase"/>
</dbReference>
<sequence length="578" mass="61908">MNPKSLLKMASVLLTASAMCPIAAGAKAPEAPASAAVSAPAPASAPRARQQAPNVLVILADDMGWSDIAPYGGEVSTPNLTMLARDGVRMTNFHVSPFCSPSRAMLLTGADNHQVGLGNMVELLTEQQRGQPGYEGQLNARAVTIAQRLQGAGYYTLMAGKWHLGLDEDESPASWGFDRSFSMLRGEANHYQYEGKDPSPDGPDLYRFGKDLVSVPAGFYSSDTFASYLNMFINEDHGDKPFFAFLSFTAPHSPLQAPPSVIAKYRGRYDDGPRALAKRRLANLKSEGLVEETVEPHEMIGVPEWSSLTPTERAAESRRMEIYAAMIDRMDYNIGRVIANLKDKGLYDNTIIMFLSDNGAAGGRRETNRKWGPWIAANFDNSLDNMGSGTSYVSTGPGWAQASMAPSAYFKGFTSEGGTHSPMIISGPGVSEDGISGAYGDVRDLVPTILDFAGVVDTANPGKAAPIGHSLAVALETPSPKLAGPSTPSVLEMRGGRAVRMGDWKALLVTSLPTGLPADELPLGHWLLYNVVKDPGETTDLAAQHPEILALLTQAYDAYAQQVGIVSIPNMIEANAKR</sequence>
<evidence type="ECO:0000313" key="8">
    <source>
        <dbReference type="Proteomes" id="UP000776651"/>
    </source>
</evidence>
<dbReference type="PANTHER" id="PTHR42693">
    <property type="entry name" value="ARYLSULFATASE FAMILY MEMBER"/>
    <property type="match status" value="1"/>
</dbReference>
<evidence type="ECO:0000256" key="5">
    <source>
        <dbReference type="SAM" id="SignalP"/>
    </source>
</evidence>
<keyword evidence="2" id="KW-0479">Metal-binding</keyword>
<evidence type="ECO:0000256" key="1">
    <source>
        <dbReference type="ARBA" id="ARBA00008779"/>
    </source>
</evidence>
<dbReference type="InterPro" id="IPR000917">
    <property type="entry name" value="Sulfatase_N"/>
</dbReference>
<accession>A0ABS7JD09</accession>
<dbReference type="InterPro" id="IPR017850">
    <property type="entry name" value="Alkaline_phosphatase_core_sf"/>
</dbReference>
<dbReference type="Gene3D" id="3.40.720.10">
    <property type="entry name" value="Alkaline Phosphatase, subunit A"/>
    <property type="match status" value="1"/>
</dbReference>
<dbReference type="EMBL" id="JAIGNQ010000001">
    <property type="protein sequence ID" value="MBX7487918.1"/>
    <property type="molecule type" value="Genomic_DNA"/>
</dbReference>
<keyword evidence="3" id="KW-0378">Hydrolase</keyword>
<dbReference type="InterPro" id="IPR024607">
    <property type="entry name" value="Sulfatase_CS"/>
</dbReference>
<feature type="signal peptide" evidence="5">
    <location>
        <begin position="1"/>
        <end position="26"/>
    </location>
</feature>
<name>A0ABS7JD09_9SPHN</name>
<comment type="similarity">
    <text evidence="1">Belongs to the sulfatase family.</text>
</comment>
<keyword evidence="5" id="KW-0732">Signal</keyword>
<dbReference type="PROSITE" id="PS00149">
    <property type="entry name" value="SULFATASE_2"/>
    <property type="match status" value="1"/>
</dbReference>
<reference evidence="7 8" key="1">
    <citation type="submission" date="2021-08" db="EMBL/GenBank/DDBJ databases">
        <title>Comparative Genomics Analysis of the Genus Qipengyuania Reveals Extensive Genetic Diversity and Metabolic Versatility, Including the Description of Fifteen Novel Species.</title>
        <authorList>
            <person name="Liu Y."/>
        </authorList>
    </citation>
    <scope>NUCLEOTIDE SEQUENCE [LARGE SCALE GENOMIC DNA]</scope>
    <source>
        <strain evidence="7 8">GH25</strain>
    </source>
</reference>
<evidence type="ECO:0000259" key="6">
    <source>
        <dbReference type="Pfam" id="PF00884"/>
    </source>
</evidence>